<comment type="pathway">
    <text evidence="3">Lipid metabolism.</text>
</comment>
<evidence type="ECO:0000256" key="9">
    <source>
        <dbReference type="ARBA" id="ARBA00022824"/>
    </source>
</evidence>
<keyword evidence="14" id="KW-1208">Phospholipid metabolism</keyword>
<evidence type="ECO:0000256" key="11">
    <source>
        <dbReference type="ARBA" id="ARBA00023098"/>
    </source>
</evidence>
<evidence type="ECO:0000256" key="7">
    <source>
        <dbReference type="ARBA" id="ARBA00022691"/>
    </source>
</evidence>
<evidence type="ECO:0000313" key="16">
    <source>
        <dbReference type="EMBL" id="KAJ8362824.1"/>
    </source>
</evidence>
<dbReference type="GO" id="GO:0006656">
    <property type="term" value="P:phosphatidylcholine biosynthetic process"/>
    <property type="evidence" value="ECO:0007669"/>
    <property type="project" value="InterPro"/>
</dbReference>
<evidence type="ECO:0000256" key="12">
    <source>
        <dbReference type="ARBA" id="ARBA00023136"/>
    </source>
</evidence>
<dbReference type="Pfam" id="PF04191">
    <property type="entry name" value="PEMT"/>
    <property type="match status" value="1"/>
</dbReference>
<dbReference type="OrthoDB" id="8300106at2759"/>
<evidence type="ECO:0000256" key="15">
    <source>
        <dbReference type="ARBA" id="ARBA00034137"/>
    </source>
</evidence>
<proteinExistence type="predicted"/>
<gene>
    <name evidence="16" type="ORF">SKAU_G00116550</name>
</gene>
<dbReference type="PANTHER" id="PTHR15458:SF5">
    <property type="entry name" value="PHOSPHATIDYLETHANOLAMINE N-METHYLTRANSFERASE"/>
    <property type="match status" value="1"/>
</dbReference>
<keyword evidence="13" id="KW-0594">Phospholipid biosynthesis</keyword>
<organism evidence="16 17">
    <name type="scientific">Synaphobranchus kaupii</name>
    <name type="common">Kaup's arrowtooth eel</name>
    <dbReference type="NCBI Taxonomy" id="118154"/>
    <lineage>
        <taxon>Eukaryota</taxon>
        <taxon>Metazoa</taxon>
        <taxon>Chordata</taxon>
        <taxon>Craniata</taxon>
        <taxon>Vertebrata</taxon>
        <taxon>Euteleostomi</taxon>
        <taxon>Actinopterygii</taxon>
        <taxon>Neopterygii</taxon>
        <taxon>Teleostei</taxon>
        <taxon>Anguilliformes</taxon>
        <taxon>Synaphobranchidae</taxon>
        <taxon>Synaphobranchus</taxon>
    </lineage>
</organism>
<dbReference type="InterPro" id="IPR024960">
    <property type="entry name" value="PEMT/MFAP"/>
</dbReference>
<keyword evidence="4" id="KW-0444">Lipid biosynthesis</keyword>
<accession>A0A9Q1J105</accession>
<dbReference type="GO" id="GO:0000773">
    <property type="term" value="F:phosphatidyl-N-methylethanolamine N-methyltransferase activity"/>
    <property type="evidence" value="ECO:0007669"/>
    <property type="project" value="UniProtKB-EC"/>
</dbReference>
<keyword evidence="12" id="KW-0472">Membrane</keyword>
<evidence type="ECO:0000256" key="1">
    <source>
        <dbReference type="ARBA" id="ARBA00004477"/>
    </source>
</evidence>
<comment type="caution">
    <text evidence="16">The sequence shown here is derived from an EMBL/GenBank/DDBJ whole genome shotgun (WGS) entry which is preliminary data.</text>
</comment>
<dbReference type="GO" id="GO:0032259">
    <property type="term" value="P:methylation"/>
    <property type="evidence" value="ECO:0007669"/>
    <property type="project" value="UniProtKB-KW"/>
</dbReference>
<evidence type="ECO:0000256" key="13">
    <source>
        <dbReference type="ARBA" id="ARBA00023209"/>
    </source>
</evidence>
<evidence type="ECO:0000256" key="6">
    <source>
        <dbReference type="ARBA" id="ARBA00022679"/>
    </source>
</evidence>
<comment type="subcellular location">
    <subcellularLocation>
        <location evidence="1">Endoplasmic reticulum membrane</location>
        <topology evidence="1">Multi-pass membrane protein</topology>
    </subcellularLocation>
</comment>
<keyword evidence="7" id="KW-0949">S-adenosyl-L-methionine</keyword>
<evidence type="ECO:0000256" key="3">
    <source>
        <dbReference type="ARBA" id="ARBA00005189"/>
    </source>
</evidence>
<dbReference type="EMBL" id="JAINUF010000004">
    <property type="protein sequence ID" value="KAJ8362824.1"/>
    <property type="molecule type" value="Genomic_DNA"/>
</dbReference>
<keyword evidence="5" id="KW-0489">Methyltransferase</keyword>
<dbReference type="EC" id="2.1.1.71" evidence="15"/>
<evidence type="ECO:0000313" key="17">
    <source>
        <dbReference type="Proteomes" id="UP001152622"/>
    </source>
</evidence>
<keyword evidence="8" id="KW-0812">Transmembrane</keyword>
<dbReference type="InterPro" id="IPR007318">
    <property type="entry name" value="Phopholipid_MeTrfase"/>
</dbReference>
<keyword evidence="10" id="KW-1133">Transmembrane helix</keyword>
<dbReference type="GO" id="GO:0005789">
    <property type="term" value="C:endoplasmic reticulum membrane"/>
    <property type="evidence" value="ECO:0007669"/>
    <property type="project" value="UniProtKB-SubCell"/>
</dbReference>
<evidence type="ECO:0000256" key="10">
    <source>
        <dbReference type="ARBA" id="ARBA00022989"/>
    </source>
</evidence>
<dbReference type="PANTHER" id="PTHR15458">
    <property type="entry name" value="PHOSPHATIDYLETHANOLAMINE N-METHYLTRANSFERASE"/>
    <property type="match status" value="1"/>
</dbReference>
<dbReference type="GO" id="GO:0004608">
    <property type="term" value="F:phosphatidylethanolamine N-methyltransferase activity"/>
    <property type="evidence" value="ECO:0007669"/>
    <property type="project" value="TreeGrafter"/>
</dbReference>
<evidence type="ECO:0000256" key="8">
    <source>
        <dbReference type="ARBA" id="ARBA00022692"/>
    </source>
</evidence>
<evidence type="ECO:0000256" key="2">
    <source>
        <dbReference type="ARBA" id="ARBA00004969"/>
    </source>
</evidence>
<keyword evidence="11" id="KW-0443">Lipid metabolism</keyword>
<keyword evidence="17" id="KW-1185">Reference proteome</keyword>
<reference evidence="16" key="1">
    <citation type="journal article" date="2023" name="Science">
        <title>Genome structures resolve the early diversification of teleost fishes.</title>
        <authorList>
            <person name="Parey E."/>
            <person name="Louis A."/>
            <person name="Montfort J."/>
            <person name="Bouchez O."/>
            <person name="Roques C."/>
            <person name="Iampietro C."/>
            <person name="Lluch J."/>
            <person name="Castinel A."/>
            <person name="Donnadieu C."/>
            <person name="Desvignes T."/>
            <person name="Floi Bucao C."/>
            <person name="Jouanno E."/>
            <person name="Wen M."/>
            <person name="Mejri S."/>
            <person name="Dirks R."/>
            <person name="Jansen H."/>
            <person name="Henkel C."/>
            <person name="Chen W.J."/>
            <person name="Zahm M."/>
            <person name="Cabau C."/>
            <person name="Klopp C."/>
            <person name="Thompson A.W."/>
            <person name="Robinson-Rechavi M."/>
            <person name="Braasch I."/>
            <person name="Lecointre G."/>
            <person name="Bobe J."/>
            <person name="Postlethwait J.H."/>
            <person name="Berthelot C."/>
            <person name="Roest Crollius H."/>
            <person name="Guiguen Y."/>
        </authorList>
    </citation>
    <scope>NUCLEOTIDE SEQUENCE</scope>
    <source>
        <strain evidence="16">WJC10195</strain>
    </source>
</reference>
<evidence type="ECO:0000256" key="5">
    <source>
        <dbReference type="ARBA" id="ARBA00022603"/>
    </source>
</evidence>
<protein>
    <recommendedName>
        <fullName evidence="15">phosphatidyl-N-methylethanolamine N-methyltransferase</fullName>
        <ecNumber evidence="15">2.1.1.71</ecNumber>
    </recommendedName>
</protein>
<keyword evidence="9" id="KW-0256">Endoplasmic reticulum</keyword>
<evidence type="ECO:0000256" key="14">
    <source>
        <dbReference type="ARBA" id="ARBA00023264"/>
    </source>
</evidence>
<name>A0A9Q1J105_SYNKA</name>
<comment type="pathway">
    <text evidence="2">Phospholipid metabolism; phosphatidylcholine biosynthesis.</text>
</comment>
<sequence length="147" mass="16616">MRRADVTDDVAAVVCWFPGDYFGILMEQKVTGFPFNVMENPMYWGSTANYLGHALIVSVFVHHDEPIGPLSKLRPTGSKRARHRKLNLTSGEELELCARESADRPEKTQNERVKSAQNYLEGVSHNALFCVPDSLRAMSHDSRRHVC</sequence>
<keyword evidence="6" id="KW-0808">Transferase</keyword>
<dbReference type="AlphaFoldDB" id="A0A9Q1J105"/>
<evidence type="ECO:0000256" key="4">
    <source>
        <dbReference type="ARBA" id="ARBA00022516"/>
    </source>
</evidence>
<dbReference type="Proteomes" id="UP001152622">
    <property type="component" value="Chromosome 4"/>
</dbReference>